<organism evidence="1 2">
    <name type="scientific">Datura stramonium</name>
    <name type="common">Jimsonweed</name>
    <name type="synonym">Common thornapple</name>
    <dbReference type="NCBI Taxonomy" id="4076"/>
    <lineage>
        <taxon>Eukaryota</taxon>
        <taxon>Viridiplantae</taxon>
        <taxon>Streptophyta</taxon>
        <taxon>Embryophyta</taxon>
        <taxon>Tracheophyta</taxon>
        <taxon>Spermatophyta</taxon>
        <taxon>Magnoliopsida</taxon>
        <taxon>eudicotyledons</taxon>
        <taxon>Gunneridae</taxon>
        <taxon>Pentapetalae</taxon>
        <taxon>asterids</taxon>
        <taxon>lamiids</taxon>
        <taxon>Solanales</taxon>
        <taxon>Solanaceae</taxon>
        <taxon>Solanoideae</taxon>
        <taxon>Datureae</taxon>
        <taxon>Datura</taxon>
    </lineage>
</organism>
<accession>A0ABS8RTM2</accession>
<comment type="caution">
    <text evidence="1">The sequence shown here is derived from an EMBL/GenBank/DDBJ whole genome shotgun (WGS) entry which is preliminary data.</text>
</comment>
<dbReference type="Proteomes" id="UP000823775">
    <property type="component" value="Unassembled WGS sequence"/>
</dbReference>
<protein>
    <submittedName>
        <fullName evidence="1">Uncharacterized protein</fullName>
    </submittedName>
</protein>
<dbReference type="EMBL" id="JACEIK010000119">
    <property type="protein sequence ID" value="MCD7450175.1"/>
    <property type="molecule type" value="Genomic_DNA"/>
</dbReference>
<keyword evidence="2" id="KW-1185">Reference proteome</keyword>
<evidence type="ECO:0000313" key="1">
    <source>
        <dbReference type="EMBL" id="MCD7450175.1"/>
    </source>
</evidence>
<evidence type="ECO:0000313" key="2">
    <source>
        <dbReference type="Proteomes" id="UP000823775"/>
    </source>
</evidence>
<name>A0ABS8RTM2_DATST</name>
<proteinExistence type="predicted"/>
<sequence>MEKLDQDYAALATCTLHNRKFLLHDESPLRLHGLAQPLREMTPNLYLTSFLPRKRMMTIGSVSSLKGDGFNFPPFCLSGGVTDLPFTLSRGDIVP</sequence>
<reference evidence="1 2" key="1">
    <citation type="journal article" date="2021" name="BMC Genomics">
        <title>Datura genome reveals duplications of psychoactive alkaloid biosynthetic genes and high mutation rate following tissue culture.</title>
        <authorList>
            <person name="Rajewski A."/>
            <person name="Carter-House D."/>
            <person name="Stajich J."/>
            <person name="Litt A."/>
        </authorList>
    </citation>
    <scope>NUCLEOTIDE SEQUENCE [LARGE SCALE GENOMIC DNA]</scope>
    <source>
        <strain evidence="1">AR-01</strain>
    </source>
</reference>
<gene>
    <name evidence="1" type="ORF">HAX54_004164</name>
</gene>